<dbReference type="GO" id="GO:0019464">
    <property type="term" value="P:glycine decarboxylation via glycine cleavage system"/>
    <property type="evidence" value="ECO:0007669"/>
    <property type="project" value="UniProtKB-UniRule"/>
</dbReference>
<dbReference type="KEGG" id="tap:GZ22_17185"/>
<evidence type="ECO:0000256" key="2">
    <source>
        <dbReference type="ARBA" id="ARBA00022823"/>
    </source>
</evidence>
<feature type="domain" description="Lipoyl-binding" evidence="5">
    <location>
        <begin position="24"/>
        <end position="106"/>
    </location>
</feature>
<dbReference type="InterPro" id="IPR003016">
    <property type="entry name" value="2-oxoA_DH_lipoyl-BS"/>
</dbReference>
<dbReference type="EMBL" id="CP008876">
    <property type="protein sequence ID" value="AIF68192.1"/>
    <property type="molecule type" value="Genomic_DNA"/>
</dbReference>
<dbReference type="HOGENOM" id="CLU_097408_2_2_9"/>
<dbReference type="GeneID" id="34222793"/>
<evidence type="ECO:0000313" key="7">
    <source>
        <dbReference type="Proteomes" id="UP000027980"/>
    </source>
</evidence>
<dbReference type="Gene3D" id="2.40.50.100">
    <property type="match status" value="1"/>
</dbReference>
<keyword evidence="2 3" id="KW-0450">Lipoyl</keyword>
<dbReference type="Pfam" id="PF01597">
    <property type="entry name" value="GCV_H"/>
    <property type="match status" value="1"/>
</dbReference>
<dbReference type="GO" id="GO:0005960">
    <property type="term" value="C:glycine cleavage complex"/>
    <property type="evidence" value="ECO:0007669"/>
    <property type="project" value="InterPro"/>
</dbReference>
<dbReference type="NCBIfam" id="TIGR00527">
    <property type="entry name" value="gcvH"/>
    <property type="match status" value="1"/>
</dbReference>
<comment type="cofactor">
    <cofactor evidence="3">
        <name>(R)-lipoate</name>
        <dbReference type="ChEBI" id="CHEBI:83088"/>
    </cofactor>
    <text evidence="3">Binds 1 lipoyl cofactor covalently.</text>
</comment>
<dbReference type="GO" id="GO:0009249">
    <property type="term" value="P:protein lipoylation"/>
    <property type="evidence" value="ECO:0007669"/>
    <property type="project" value="UniProtKB-UniRule"/>
</dbReference>
<feature type="modified residue" description="N6-lipoyllysine" evidence="3 4">
    <location>
        <position position="65"/>
    </location>
</feature>
<dbReference type="PANTHER" id="PTHR11715">
    <property type="entry name" value="GLYCINE CLEAVAGE SYSTEM H PROTEIN"/>
    <property type="match status" value="1"/>
</dbReference>
<evidence type="ECO:0000256" key="4">
    <source>
        <dbReference type="PIRSR" id="PIRSR617453-50"/>
    </source>
</evidence>
<dbReference type="InterPro" id="IPR011053">
    <property type="entry name" value="Single_hybrid_motif"/>
</dbReference>
<protein>
    <recommendedName>
        <fullName evidence="3">Glycine cleavage system H protein</fullName>
    </recommendedName>
    <alternativeName>
        <fullName evidence="3">Octanoyl/lipoyl carrier protein</fullName>
    </alternativeName>
</protein>
<organism evidence="6 7">
    <name type="scientific">Terribacillus saccharophilus</name>
    <dbReference type="NCBI Taxonomy" id="361277"/>
    <lineage>
        <taxon>Bacteria</taxon>
        <taxon>Bacillati</taxon>
        <taxon>Bacillota</taxon>
        <taxon>Bacilli</taxon>
        <taxon>Bacillales</taxon>
        <taxon>Bacillaceae</taxon>
        <taxon>Terribacillus</taxon>
    </lineage>
</organism>
<evidence type="ECO:0000256" key="1">
    <source>
        <dbReference type="ARBA" id="ARBA00009249"/>
    </source>
</evidence>
<comment type="function">
    <text evidence="3">Is also involved in protein lipoylation via its role as an octanoyl/lipoyl carrier protein intermediate.</text>
</comment>
<accession>A0A075LQD3</accession>
<dbReference type="PANTHER" id="PTHR11715:SF3">
    <property type="entry name" value="GLYCINE CLEAVAGE SYSTEM H PROTEIN-RELATED"/>
    <property type="match status" value="1"/>
</dbReference>
<dbReference type="InterPro" id="IPR002930">
    <property type="entry name" value="GCV_H"/>
</dbReference>
<dbReference type="PROSITE" id="PS00189">
    <property type="entry name" value="LIPOYL"/>
    <property type="match status" value="1"/>
</dbReference>
<dbReference type="RefSeq" id="WP_038564868.1">
    <property type="nucleotide sequence ID" value="NZ_CP008876.1"/>
</dbReference>
<dbReference type="OrthoDB" id="9796712at2"/>
<dbReference type="CDD" id="cd06848">
    <property type="entry name" value="GCS_H"/>
    <property type="match status" value="1"/>
</dbReference>
<comment type="subunit">
    <text evidence="3">The glycine cleavage system is composed of four proteins: P, T, L and H.</text>
</comment>
<evidence type="ECO:0000313" key="6">
    <source>
        <dbReference type="EMBL" id="AIF68192.1"/>
    </source>
</evidence>
<comment type="similarity">
    <text evidence="1 3">Belongs to the GcvH family.</text>
</comment>
<dbReference type="PROSITE" id="PS50968">
    <property type="entry name" value="BIOTINYL_LIPOYL"/>
    <property type="match status" value="1"/>
</dbReference>
<dbReference type="HAMAP" id="MF_00272">
    <property type="entry name" value="GcvH"/>
    <property type="match status" value="1"/>
</dbReference>
<name>A0A075LQD3_9BACI</name>
<reference evidence="6 7" key="1">
    <citation type="submission" date="2014-07" db="EMBL/GenBank/DDBJ databases">
        <title>Complete genome sequence of a moderately halophilic bacterium Terribacillus aidingensis MP602, isolated from Cryptomeria fortunei in Tianmu mountain in China.</title>
        <authorList>
            <person name="Wang Y."/>
            <person name="Lu P."/>
            <person name="Zhang L."/>
        </authorList>
    </citation>
    <scope>NUCLEOTIDE SEQUENCE [LARGE SCALE GENOMIC DNA]</scope>
    <source>
        <strain evidence="6 7">MP602</strain>
    </source>
</reference>
<dbReference type="InterPro" id="IPR000089">
    <property type="entry name" value="Biotin_lipoyl"/>
</dbReference>
<dbReference type="Proteomes" id="UP000027980">
    <property type="component" value="Chromosome"/>
</dbReference>
<dbReference type="GO" id="GO:0005829">
    <property type="term" value="C:cytosol"/>
    <property type="evidence" value="ECO:0007669"/>
    <property type="project" value="TreeGrafter"/>
</dbReference>
<dbReference type="SUPFAM" id="SSF51230">
    <property type="entry name" value="Single hybrid motif"/>
    <property type="match status" value="1"/>
</dbReference>
<dbReference type="InterPro" id="IPR033753">
    <property type="entry name" value="GCV_H/Fam206"/>
</dbReference>
<dbReference type="NCBIfam" id="NF002270">
    <property type="entry name" value="PRK01202.1"/>
    <property type="match status" value="1"/>
</dbReference>
<proteinExistence type="inferred from homology"/>
<gene>
    <name evidence="3" type="primary">gcvH</name>
    <name evidence="6" type="ORF">GZ22_17185</name>
</gene>
<evidence type="ECO:0000256" key="3">
    <source>
        <dbReference type="HAMAP-Rule" id="MF_00272"/>
    </source>
</evidence>
<comment type="function">
    <text evidence="3">The glycine cleavage system catalyzes the degradation of glycine. The H protein shuttles the methylamine group of glycine from the P protein to the T protein.</text>
</comment>
<evidence type="ECO:0000259" key="5">
    <source>
        <dbReference type="PROSITE" id="PS50968"/>
    </source>
</evidence>
<dbReference type="InterPro" id="IPR017453">
    <property type="entry name" value="GCV_H_sub"/>
</dbReference>
<dbReference type="AlphaFoldDB" id="A0A075LQD3"/>
<sequence>MSNLPKDLRYTEEHEWIKKEDGNQYRIGITDFAQDELGDIVFVELPSVGDELKADEPFGSVESVKTVSELYAPISGKVVAVNDDLDDSPEFVNESPYEKAWMIVVEADDDAAYESLLSVEDYEGRIKED</sequence>